<organism evidence="2 3">
    <name type="scientific">Acrobeloides nanus</name>
    <dbReference type="NCBI Taxonomy" id="290746"/>
    <lineage>
        <taxon>Eukaryota</taxon>
        <taxon>Metazoa</taxon>
        <taxon>Ecdysozoa</taxon>
        <taxon>Nematoda</taxon>
        <taxon>Chromadorea</taxon>
        <taxon>Rhabditida</taxon>
        <taxon>Tylenchina</taxon>
        <taxon>Cephalobomorpha</taxon>
        <taxon>Cephaloboidea</taxon>
        <taxon>Cephalobidae</taxon>
        <taxon>Acrobeloides</taxon>
    </lineage>
</organism>
<evidence type="ECO:0000313" key="3">
    <source>
        <dbReference type="WBParaSite" id="ACRNAN_scaffold14124.g28117.t1"/>
    </source>
</evidence>
<dbReference type="AlphaFoldDB" id="A0A914CSS4"/>
<keyword evidence="2" id="KW-1185">Reference proteome</keyword>
<proteinExistence type="predicted"/>
<name>A0A914CSS4_9BILA</name>
<accession>A0A914CSS4</accession>
<sequence length="80" mass="9344">MKLQCILLVIFVCAFVQIQAVDPVAFCCDGMHIGTMKCPDYCDSHRKKREINIDVDEETKHLKSKHQMDIFVHSKRSPHW</sequence>
<protein>
    <submittedName>
        <fullName evidence="3">Uncharacterized protein</fullName>
    </submittedName>
</protein>
<evidence type="ECO:0000256" key="1">
    <source>
        <dbReference type="SAM" id="SignalP"/>
    </source>
</evidence>
<feature type="signal peptide" evidence="1">
    <location>
        <begin position="1"/>
        <end position="20"/>
    </location>
</feature>
<feature type="chain" id="PRO_5036765497" evidence="1">
    <location>
        <begin position="21"/>
        <end position="80"/>
    </location>
</feature>
<evidence type="ECO:0000313" key="2">
    <source>
        <dbReference type="Proteomes" id="UP000887540"/>
    </source>
</evidence>
<dbReference type="Proteomes" id="UP000887540">
    <property type="component" value="Unplaced"/>
</dbReference>
<dbReference type="WBParaSite" id="ACRNAN_scaffold14124.g28117.t1">
    <property type="protein sequence ID" value="ACRNAN_scaffold14124.g28117.t1"/>
    <property type="gene ID" value="ACRNAN_scaffold14124.g28117"/>
</dbReference>
<keyword evidence="1" id="KW-0732">Signal</keyword>
<reference evidence="3" key="1">
    <citation type="submission" date="2022-11" db="UniProtKB">
        <authorList>
            <consortium name="WormBaseParasite"/>
        </authorList>
    </citation>
    <scope>IDENTIFICATION</scope>
</reference>